<evidence type="ECO:0000259" key="11">
    <source>
        <dbReference type="Pfam" id="PF02866"/>
    </source>
</evidence>
<dbReference type="Gene3D" id="3.90.110.10">
    <property type="entry name" value="Lactate dehydrogenase/glycoside hydrolase, family 4, C-terminal"/>
    <property type="match status" value="1"/>
</dbReference>
<dbReference type="SUPFAM" id="SSF51735">
    <property type="entry name" value="NAD(P)-binding Rossmann-fold domains"/>
    <property type="match status" value="1"/>
</dbReference>
<dbReference type="InterPro" id="IPR015955">
    <property type="entry name" value="Lactate_DH/Glyco_Ohase_4_C"/>
</dbReference>
<keyword evidence="4 9" id="KW-0560">Oxidoreductase</keyword>
<evidence type="ECO:0000313" key="12">
    <source>
        <dbReference type="EMBL" id="RHJ89147.1"/>
    </source>
</evidence>
<keyword evidence="5 8" id="KW-0520">NAD</keyword>
<comment type="similarity">
    <text evidence="2">Belongs to the LDH/MDH superfamily. LDH family.</text>
</comment>
<dbReference type="InterPro" id="IPR018177">
    <property type="entry name" value="L-lactate_DH_AS"/>
</dbReference>
<dbReference type="InterPro" id="IPR022383">
    <property type="entry name" value="Lactate/malate_DH_C"/>
</dbReference>
<dbReference type="Pfam" id="PF00056">
    <property type="entry name" value="Ldh_1_N"/>
    <property type="match status" value="1"/>
</dbReference>
<proteinExistence type="inferred from homology"/>
<dbReference type="PIRSF" id="PIRSF000102">
    <property type="entry name" value="Lac_mal_DH"/>
    <property type="match status" value="1"/>
</dbReference>
<feature type="binding site" evidence="8">
    <location>
        <begin position="121"/>
        <end position="123"/>
    </location>
    <ligand>
        <name>NAD(+)</name>
        <dbReference type="ChEBI" id="CHEBI:57540"/>
    </ligand>
</feature>
<feature type="domain" description="Lactate/malate dehydrogenase C-terminal" evidence="11">
    <location>
        <begin position="148"/>
        <end position="311"/>
    </location>
</feature>
<evidence type="ECO:0000256" key="5">
    <source>
        <dbReference type="ARBA" id="ARBA00023027"/>
    </source>
</evidence>
<dbReference type="PROSITE" id="PS00064">
    <property type="entry name" value="L_LDH"/>
    <property type="match status" value="1"/>
</dbReference>
<evidence type="ECO:0000256" key="8">
    <source>
        <dbReference type="PIRSR" id="PIRSR000102-3"/>
    </source>
</evidence>
<reference evidence="12 13" key="1">
    <citation type="submission" date="2018-08" db="EMBL/GenBank/DDBJ databases">
        <title>A genome reference for cultivated species of the human gut microbiota.</title>
        <authorList>
            <person name="Zou Y."/>
            <person name="Xue W."/>
            <person name="Luo G."/>
        </authorList>
    </citation>
    <scope>NUCLEOTIDE SEQUENCE [LARGE SCALE GENOMIC DNA]</scope>
    <source>
        <strain evidence="12 13">AM07-24</strain>
    </source>
</reference>
<evidence type="ECO:0000259" key="10">
    <source>
        <dbReference type="Pfam" id="PF00056"/>
    </source>
</evidence>
<dbReference type="STRING" id="1776384.GCA_900086585_02439"/>
<evidence type="ECO:0000256" key="7">
    <source>
        <dbReference type="PIRSR" id="PIRSR000102-1"/>
    </source>
</evidence>
<dbReference type="InterPro" id="IPR001236">
    <property type="entry name" value="Lactate/malate_DH_N"/>
</dbReference>
<dbReference type="GO" id="GO:0005737">
    <property type="term" value="C:cytoplasm"/>
    <property type="evidence" value="ECO:0007669"/>
    <property type="project" value="UniProtKB-UniRule"/>
</dbReference>
<dbReference type="GO" id="GO:0004459">
    <property type="term" value="F:L-lactate dehydrogenase (NAD+) activity"/>
    <property type="evidence" value="ECO:0007669"/>
    <property type="project" value="UniProtKB-UniRule"/>
</dbReference>
<dbReference type="OrthoDB" id="9802969at2"/>
<dbReference type="SUPFAM" id="SSF56327">
    <property type="entry name" value="LDH C-terminal domain-like"/>
    <property type="match status" value="1"/>
</dbReference>
<comment type="pathway">
    <text evidence="1">Fermentation; pyruvate fermentation to lactate; (S)-lactate from pyruvate: step 1/1.</text>
</comment>
<evidence type="ECO:0000313" key="13">
    <source>
        <dbReference type="Proteomes" id="UP000284841"/>
    </source>
</evidence>
<feature type="active site" description="Proton acceptor" evidence="7">
    <location>
        <position position="178"/>
    </location>
</feature>
<dbReference type="EC" id="1.1.1.27" evidence="3 6"/>
<dbReference type="PANTHER" id="PTHR43128">
    <property type="entry name" value="L-2-HYDROXYCARBOXYLATE DEHYDROGENASE (NAD(P)(+))"/>
    <property type="match status" value="1"/>
</dbReference>
<evidence type="ECO:0000256" key="4">
    <source>
        <dbReference type="ARBA" id="ARBA00023002"/>
    </source>
</evidence>
<evidence type="ECO:0000256" key="3">
    <source>
        <dbReference type="ARBA" id="ARBA00012967"/>
    </source>
</evidence>
<organism evidence="12 13">
    <name type="scientific">Emergencia timonensis</name>
    <dbReference type="NCBI Taxonomy" id="1776384"/>
    <lineage>
        <taxon>Bacteria</taxon>
        <taxon>Bacillati</taxon>
        <taxon>Bacillota</taxon>
        <taxon>Clostridia</taxon>
        <taxon>Peptostreptococcales</taxon>
        <taxon>Anaerovoracaceae</taxon>
        <taxon>Emergencia</taxon>
    </lineage>
</organism>
<dbReference type="Proteomes" id="UP000284841">
    <property type="component" value="Unassembled WGS sequence"/>
</dbReference>
<gene>
    <name evidence="12" type="ORF">DW099_00820</name>
</gene>
<evidence type="ECO:0000256" key="9">
    <source>
        <dbReference type="RuleBase" id="RU003369"/>
    </source>
</evidence>
<dbReference type="UniPathway" id="UPA00554">
    <property type="reaction ID" value="UER00611"/>
</dbReference>
<evidence type="ECO:0000256" key="2">
    <source>
        <dbReference type="ARBA" id="ARBA00006054"/>
    </source>
</evidence>
<feature type="binding site" evidence="8">
    <location>
        <position position="37"/>
    </location>
    <ligand>
        <name>NAD(+)</name>
        <dbReference type="ChEBI" id="CHEBI:57540"/>
    </ligand>
</feature>
<dbReference type="PANTHER" id="PTHR43128:SF31">
    <property type="entry name" value="L-LACTATE DEHYDROGENASE"/>
    <property type="match status" value="1"/>
</dbReference>
<dbReference type="AlphaFoldDB" id="A0A415E5U2"/>
<dbReference type="EMBL" id="QRMS01000001">
    <property type="protein sequence ID" value="RHJ89147.1"/>
    <property type="molecule type" value="Genomic_DNA"/>
</dbReference>
<keyword evidence="13" id="KW-1185">Reference proteome</keyword>
<dbReference type="NCBIfam" id="TIGR01771">
    <property type="entry name" value="L-LDH-NAD"/>
    <property type="match status" value="1"/>
</dbReference>
<dbReference type="GO" id="GO:0006096">
    <property type="term" value="P:glycolytic process"/>
    <property type="evidence" value="ECO:0007669"/>
    <property type="project" value="UniProtKB-UniRule"/>
</dbReference>
<evidence type="ECO:0000256" key="6">
    <source>
        <dbReference type="NCBIfam" id="TIGR01771"/>
    </source>
</evidence>
<dbReference type="CDD" id="cd05291">
    <property type="entry name" value="HicDH_like"/>
    <property type="match status" value="1"/>
</dbReference>
<dbReference type="InterPro" id="IPR001557">
    <property type="entry name" value="L-lactate/malate_DH"/>
</dbReference>
<accession>A0A415E5U2</accession>
<dbReference type="PRINTS" id="PR00086">
    <property type="entry name" value="LLDHDRGNASE"/>
</dbReference>
<dbReference type="InterPro" id="IPR011304">
    <property type="entry name" value="L-lactate_DH"/>
</dbReference>
<protein>
    <recommendedName>
        <fullName evidence="3 6">L-lactate dehydrogenase</fullName>
        <ecNumber evidence="3 6">1.1.1.27</ecNumber>
    </recommendedName>
</protein>
<feature type="binding site" evidence="8">
    <location>
        <begin position="12"/>
        <end position="17"/>
    </location>
    <ligand>
        <name>NAD(+)</name>
        <dbReference type="ChEBI" id="CHEBI:57540"/>
    </ligand>
</feature>
<dbReference type="GO" id="GO:0006089">
    <property type="term" value="P:lactate metabolic process"/>
    <property type="evidence" value="ECO:0007669"/>
    <property type="project" value="TreeGrafter"/>
</dbReference>
<dbReference type="Gene3D" id="3.40.50.720">
    <property type="entry name" value="NAD(P)-binding Rossmann-like Domain"/>
    <property type="match status" value="1"/>
</dbReference>
<dbReference type="Pfam" id="PF02866">
    <property type="entry name" value="Ldh_1_C"/>
    <property type="match status" value="1"/>
</dbReference>
<evidence type="ECO:0000256" key="1">
    <source>
        <dbReference type="ARBA" id="ARBA00004843"/>
    </source>
</evidence>
<comment type="caution">
    <text evidence="12">The sequence shown here is derived from an EMBL/GenBank/DDBJ whole genome shotgun (WGS) entry which is preliminary data.</text>
</comment>
<dbReference type="InterPro" id="IPR036291">
    <property type="entry name" value="NAD(P)-bd_dom_sf"/>
</dbReference>
<feature type="domain" description="Lactate/malate dehydrogenase N-terminal" evidence="10">
    <location>
        <begin position="7"/>
        <end position="145"/>
    </location>
</feature>
<name>A0A415E5U2_9FIRM</name>
<sequence>MVMNMRKVGIIGVGHVGAHVALSLAMQGICDEIQLCDIDEEKIVSEQQDLLDAVCYLPHRVRVTLGKYEELADCDIIVSSVGKIDVVTKNRLSELQQSVDMIRTFVPRLRKAGFQGIYLNITNPCDIISNQIQKESGLPAARVIGTGTGLDTSRLKAVLARETGFDHKSITTYMLGEHGDSQMAAWSVTAFGGKPLAQLEEEEPERFGFDKEVLAEEVRKAGWKTLNGKGATEFGIASTAARMISCIFHDEKQIFPASTYLDGEYGEAGLYASVPVVLGKDGVDEIIKLNLDDKEMGEFQKTCSVMKEHIALIK</sequence>